<feature type="transmembrane region" description="Helical" evidence="5">
    <location>
        <begin position="39"/>
        <end position="60"/>
    </location>
</feature>
<proteinExistence type="predicted"/>
<name>A0AAV2REC9_MEGNR</name>
<evidence type="ECO:0000313" key="7">
    <source>
        <dbReference type="EMBL" id="CAL4121403.1"/>
    </source>
</evidence>
<organism evidence="7 8">
    <name type="scientific">Meganyctiphanes norvegica</name>
    <name type="common">Northern krill</name>
    <name type="synonym">Thysanopoda norvegica</name>
    <dbReference type="NCBI Taxonomy" id="48144"/>
    <lineage>
        <taxon>Eukaryota</taxon>
        <taxon>Metazoa</taxon>
        <taxon>Ecdysozoa</taxon>
        <taxon>Arthropoda</taxon>
        <taxon>Crustacea</taxon>
        <taxon>Multicrustacea</taxon>
        <taxon>Malacostraca</taxon>
        <taxon>Eumalacostraca</taxon>
        <taxon>Eucarida</taxon>
        <taxon>Euphausiacea</taxon>
        <taxon>Euphausiidae</taxon>
        <taxon>Meganyctiphanes</taxon>
    </lineage>
</organism>
<dbReference type="Pfam" id="PF12698">
    <property type="entry name" value="ABC2_membrane_3"/>
    <property type="match status" value="1"/>
</dbReference>
<feature type="transmembrane region" description="Helical" evidence="5">
    <location>
        <begin position="260"/>
        <end position="282"/>
    </location>
</feature>
<evidence type="ECO:0000256" key="2">
    <source>
        <dbReference type="ARBA" id="ARBA00022692"/>
    </source>
</evidence>
<comment type="caution">
    <text evidence="7">The sequence shown here is derived from an EMBL/GenBank/DDBJ whole genome shotgun (WGS) entry which is preliminary data.</text>
</comment>
<feature type="transmembrane region" description="Helical" evidence="5">
    <location>
        <begin position="303"/>
        <end position="329"/>
    </location>
</feature>
<feature type="domain" description="ABC-2 type transporter transmembrane" evidence="6">
    <location>
        <begin position="193"/>
        <end position="351"/>
    </location>
</feature>
<keyword evidence="8" id="KW-1185">Reference proteome</keyword>
<dbReference type="Proteomes" id="UP001497623">
    <property type="component" value="Unassembled WGS sequence"/>
</dbReference>
<dbReference type="GO" id="GO:0140359">
    <property type="term" value="F:ABC-type transporter activity"/>
    <property type="evidence" value="ECO:0007669"/>
    <property type="project" value="InterPro"/>
</dbReference>
<keyword evidence="3 5" id="KW-1133">Transmembrane helix</keyword>
<protein>
    <recommendedName>
        <fullName evidence="6">ABC-2 type transporter transmembrane domain-containing protein</fullName>
    </recommendedName>
</protein>
<dbReference type="GO" id="GO:0016020">
    <property type="term" value="C:membrane"/>
    <property type="evidence" value="ECO:0007669"/>
    <property type="project" value="UniProtKB-SubCell"/>
</dbReference>
<dbReference type="EMBL" id="CAXKWB010018901">
    <property type="protein sequence ID" value="CAL4121403.1"/>
    <property type="molecule type" value="Genomic_DNA"/>
</dbReference>
<accession>A0AAV2REC9</accession>
<dbReference type="AlphaFoldDB" id="A0AAV2REC9"/>
<comment type="subcellular location">
    <subcellularLocation>
        <location evidence="1">Membrane</location>
        <topology evidence="1">Multi-pass membrane protein</topology>
    </subcellularLocation>
</comment>
<sequence length="351" mass="39903">KRSYSFKPLIPVIGWWLTFQWMRALLYKRFLHHTRDCTFYIQMLILPLVFVIFAMIGSTYRPVYNAEQPIVLSSDLYKPPMTTFIRNLERGNDKELIRELVDSVVKDQALQSKPQWRSCPADVASVNLGSPSCSIESSVNESQCLCANGHCIIDVSPDSQDTLNDFLLGTRSKHIQNRLGGITIGVKDSRKEEDSSHSITLWYDNSGYHVLPVLLNSLSNARLHLLMNNTDYSITTTNHPLPFSEYDVSNFSPEQHVADLGIGLLLMVAQTVVVSSLIGFVVGERRRGERRVMRMTALNHHSYWTAVFMWDTMIIVINILLMAVVLVAFNQKQFIENENLGAFILLSLLYG</sequence>
<evidence type="ECO:0000259" key="6">
    <source>
        <dbReference type="Pfam" id="PF12698"/>
    </source>
</evidence>
<evidence type="ECO:0000256" key="1">
    <source>
        <dbReference type="ARBA" id="ARBA00004141"/>
    </source>
</evidence>
<evidence type="ECO:0000256" key="3">
    <source>
        <dbReference type="ARBA" id="ARBA00022989"/>
    </source>
</evidence>
<keyword evidence="2 5" id="KW-0812">Transmembrane</keyword>
<feature type="non-terminal residue" evidence="7">
    <location>
        <position position="351"/>
    </location>
</feature>
<feature type="non-terminal residue" evidence="7">
    <location>
        <position position="1"/>
    </location>
</feature>
<reference evidence="7 8" key="1">
    <citation type="submission" date="2024-05" db="EMBL/GenBank/DDBJ databases">
        <authorList>
            <person name="Wallberg A."/>
        </authorList>
    </citation>
    <scope>NUCLEOTIDE SEQUENCE [LARGE SCALE GENOMIC DNA]</scope>
</reference>
<gene>
    <name evidence="7" type="ORF">MNOR_LOCUS22450</name>
</gene>
<keyword evidence="4 5" id="KW-0472">Membrane</keyword>
<evidence type="ECO:0000313" key="8">
    <source>
        <dbReference type="Proteomes" id="UP001497623"/>
    </source>
</evidence>
<evidence type="ECO:0000256" key="5">
    <source>
        <dbReference type="SAM" id="Phobius"/>
    </source>
</evidence>
<evidence type="ECO:0000256" key="4">
    <source>
        <dbReference type="ARBA" id="ARBA00023136"/>
    </source>
</evidence>
<dbReference type="InterPro" id="IPR013525">
    <property type="entry name" value="ABC2_TM"/>
</dbReference>